<feature type="transmembrane region" description="Helical" evidence="7">
    <location>
        <begin position="145"/>
        <end position="167"/>
    </location>
</feature>
<keyword evidence="9" id="KW-1185">Reference proteome</keyword>
<keyword evidence="4 7" id="KW-1133">Transmembrane helix</keyword>
<proteinExistence type="predicted"/>
<feature type="region of interest" description="Disordered" evidence="6">
    <location>
        <begin position="425"/>
        <end position="478"/>
    </location>
</feature>
<keyword evidence="3 7" id="KW-0812">Transmembrane</keyword>
<feature type="transmembrane region" description="Helical" evidence="7">
    <location>
        <begin position="107"/>
        <end position="125"/>
    </location>
</feature>
<comment type="caution">
    <text evidence="8">The sequence shown here is derived from an EMBL/GenBank/DDBJ whole genome shotgun (WGS) entry which is preliminary data.</text>
</comment>
<evidence type="ECO:0000256" key="6">
    <source>
        <dbReference type="SAM" id="MobiDB-lite"/>
    </source>
</evidence>
<evidence type="ECO:0000256" key="3">
    <source>
        <dbReference type="ARBA" id="ARBA00022692"/>
    </source>
</evidence>
<name>H0E541_9ACTN</name>
<feature type="region of interest" description="Disordered" evidence="6">
    <location>
        <begin position="1"/>
        <end position="95"/>
    </location>
</feature>
<comment type="subcellular location">
    <subcellularLocation>
        <location evidence="1">Cell membrane</location>
        <topology evidence="1">Multi-pass membrane protein</topology>
    </subcellularLocation>
</comment>
<evidence type="ECO:0000256" key="4">
    <source>
        <dbReference type="ARBA" id="ARBA00022989"/>
    </source>
</evidence>
<evidence type="ECO:0000313" key="8">
    <source>
        <dbReference type="EMBL" id="EHN11208.1"/>
    </source>
</evidence>
<dbReference type="RefSeq" id="WP_007573936.1">
    <property type="nucleotide sequence ID" value="NZ_AGUD01000135.1"/>
</dbReference>
<dbReference type="PANTHER" id="PTHR39087">
    <property type="entry name" value="UPF0104 MEMBRANE PROTEIN MJ1595"/>
    <property type="match status" value="1"/>
</dbReference>
<dbReference type="Pfam" id="PF03706">
    <property type="entry name" value="LPG_synthase_TM"/>
    <property type="match status" value="1"/>
</dbReference>
<dbReference type="OrthoDB" id="5242192at2"/>
<dbReference type="EMBL" id="AGUD01000135">
    <property type="protein sequence ID" value="EHN11208.1"/>
    <property type="molecule type" value="Genomic_DNA"/>
</dbReference>
<dbReference type="InterPro" id="IPR022791">
    <property type="entry name" value="L-PG_synthase/AglD"/>
</dbReference>
<evidence type="ECO:0000256" key="2">
    <source>
        <dbReference type="ARBA" id="ARBA00022475"/>
    </source>
</evidence>
<evidence type="ECO:0000256" key="7">
    <source>
        <dbReference type="SAM" id="Phobius"/>
    </source>
</evidence>
<accession>H0E541</accession>
<evidence type="ECO:0000256" key="1">
    <source>
        <dbReference type="ARBA" id="ARBA00004651"/>
    </source>
</evidence>
<dbReference type="GO" id="GO:0005886">
    <property type="term" value="C:plasma membrane"/>
    <property type="evidence" value="ECO:0007669"/>
    <property type="project" value="UniProtKB-SubCell"/>
</dbReference>
<gene>
    <name evidence="8" type="ORF">PAI11_19280</name>
</gene>
<keyword evidence="2" id="KW-1003">Cell membrane</keyword>
<feature type="transmembrane region" description="Helical" evidence="7">
    <location>
        <begin position="253"/>
        <end position="273"/>
    </location>
</feature>
<reference evidence="8 9" key="1">
    <citation type="journal article" date="2013" name="Biodegradation">
        <title>Quantitative proteomic analysis of ibuprofen-degrading Patulibacter sp. strain I11.</title>
        <authorList>
            <person name="Almeida B."/>
            <person name="Kjeldal H."/>
            <person name="Lolas I."/>
            <person name="Knudsen A.D."/>
            <person name="Carvalho G."/>
            <person name="Nielsen K.L."/>
            <person name="Barreto Crespo M.T."/>
            <person name="Stensballe A."/>
            <person name="Nielsen J.L."/>
        </authorList>
    </citation>
    <scope>NUCLEOTIDE SEQUENCE [LARGE SCALE GENOMIC DNA]</scope>
    <source>
        <strain evidence="8 9">I11</strain>
    </source>
</reference>
<dbReference type="Proteomes" id="UP000005143">
    <property type="component" value="Unassembled WGS sequence"/>
</dbReference>
<sequence length="478" mass="48877">MQRRRHTSPDPEERGDPSAEKGSGPSLASDPVSGVDGPAASTDDAPPTPVGGEPAADPSDAERAEPAASPDHAADEPPTSLTDVVEAEEAEAEASPRIDLRSGLKHIVIGIAAMLLLLLAVRLLAPHVSWLGDTWEKVKKGDPVWLIAGVALEIVSFAGYVSVFGATTRWSGLKLPRVTSWRITLAGVAATRLLATAGAGGIAATAFALRRHGLDSRTAAATVAAQIAIVYVWFLLLIFLTGVTLYLFGHAHAAITIIPAGIAGAILLIAVAGRPGLRSLARRTANRQGRIAEAVAVIPGTLDDAVRSVVTLVRERDPAVIGGALWWLADAGVLWVACHAFGASPNMLDVLMAYLLGQVANLLPIPGGLGVEAGLLGMLVAFDVPSGIALLASLTQRLISTWLPALPGALALASIGHASPDAEIVETDGRPPPGSARGTVEEGVAAGDGGPLANDGRRAAGGGAAGEPATEGRLPTRQ</sequence>
<dbReference type="PANTHER" id="PTHR39087:SF2">
    <property type="entry name" value="UPF0104 MEMBRANE PROTEIN MJ1595"/>
    <property type="match status" value="1"/>
</dbReference>
<protein>
    <recommendedName>
        <fullName evidence="10">Integral membrane protein</fullName>
    </recommendedName>
</protein>
<dbReference type="NCBIfam" id="TIGR00374">
    <property type="entry name" value="flippase-like domain"/>
    <property type="match status" value="1"/>
</dbReference>
<evidence type="ECO:0000256" key="5">
    <source>
        <dbReference type="ARBA" id="ARBA00023136"/>
    </source>
</evidence>
<evidence type="ECO:0008006" key="10">
    <source>
        <dbReference type="Google" id="ProtNLM"/>
    </source>
</evidence>
<feature type="transmembrane region" description="Helical" evidence="7">
    <location>
        <begin position="219"/>
        <end position="247"/>
    </location>
</feature>
<dbReference type="AlphaFoldDB" id="H0E541"/>
<evidence type="ECO:0000313" key="9">
    <source>
        <dbReference type="Proteomes" id="UP000005143"/>
    </source>
</evidence>
<feature type="compositionally biased region" description="Basic and acidic residues" evidence="6">
    <location>
        <begin position="7"/>
        <end position="19"/>
    </location>
</feature>
<keyword evidence="5 7" id="KW-0472">Membrane</keyword>
<organism evidence="8 9">
    <name type="scientific">Patulibacter medicamentivorans</name>
    <dbReference type="NCBI Taxonomy" id="1097667"/>
    <lineage>
        <taxon>Bacteria</taxon>
        <taxon>Bacillati</taxon>
        <taxon>Actinomycetota</taxon>
        <taxon>Thermoleophilia</taxon>
        <taxon>Solirubrobacterales</taxon>
        <taxon>Patulibacteraceae</taxon>
        <taxon>Patulibacter</taxon>
    </lineage>
</organism>